<sequence length="109" mass="12621">MHLNDIVSYDFAAFDPAAYERQLLDEFEQLYEEGARRRRMMVIALHDRLSGHASRVRVLDRVLTRLRAYDGVWWARKDQIADWILTHPETAIWVERAPAPVSGLPGSST</sequence>
<dbReference type="InterPro" id="IPR011330">
    <property type="entry name" value="Glyco_hydro/deAcase_b/a-brl"/>
</dbReference>
<evidence type="ECO:0000313" key="1">
    <source>
        <dbReference type="EMBL" id="MBF8188059.1"/>
    </source>
</evidence>
<accession>A0A931EXS5</accession>
<keyword evidence="2" id="KW-1185">Reference proteome</keyword>
<dbReference type="Proteomes" id="UP000605361">
    <property type="component" value="Unassembled WGS sequence"/>
</dbReference>
<dbReference type="GO" id="GO:0005975">
    <property type="term" value="P:carbohydrate metabolic process"/>
    <property type="evidence" value="ECO:0007669"/>
    <property type="project" value="InterPro"/>
</dbReference>
<dbReference type="PANTHER" id="PTHR43123:SF1">
    <property type="entry name" value="POLYSACCHARIDE DEACETYLASE-RELATED"/>
    <property type="match status" value="1"/>
</dbReference>
<name>A0A931EXS5_9ACTN</name>
<evidence type="ECO:0000313" key="2">
    <source>
        <dbReference type="Proteomes" id="UP000605361"/>
    </source>
</evidence>
<dbReference type="SUPFAM" id="SSF88713">
    <property type="entry name" value="Glycoside hydrolase/deacetylase"/>
    <property type="match status" value="1"/>
</dbReference>
<proteinExistence type="predicted"/>
<organism evidence="1 2">
    <name type="scientific">Nonomuraea cypriaca</name>
    <dbReference type="NCBI Taxonomy" id="1187855"/>
    <lineage>
        <taxon>Bacteria</taxon>
        <taxon>Bacillati</taxon>
        <taxon>Actinomycetota</taxon>
        <taxon>Actinomycetes</taxon>
        <taxon>Streptosporangiales</taxon>
        <taxon>Streptosporangiaceae</taxon>
        <taxon>Nonomuraea</taxon>
    </lineage>
</organism>
<dbReference type="PANTHER" id="PTHR43123">
    <property type="entry name" value="POLYSACCHARIDE DEACETYLASE-RELATED"/>
    <property type="match status" value="1"/>
</dbReference>
<gene>
    <name evidence="1" type="ORF">ITP53_20435</name>
</gene>
<evidence type="ECO:0008006" key="3">
    <source>
        <dbReference type="Google" id="ProtNLM"/>
    </source>
</evidence>
<dbReference type="EMBL" id="JADOGI010000058">
    <property type="protein sequence ID" value="MBF8188059.1"/>
    <property type="molecule type" value="Genomic_DNA"/>
</dbReference>
<dbReference type="Gene3D" id="3.20.20.370">
    <property type="entry name" value="Glycoside hydrolase/deacetylase"/>
    <property type="match status" value="1"/>
</dbReference>
<dbReference type="RefSeq" id="WP_195897015.1">
    <property type="nucleotide sequence ID" value="NZ_JADOGI010000058.1"/>
</dbReference>
<reference evidence="1" key="1">
    <citation type="submission" date="2020-11" db="EMBL/GenBank/DDBJ databases">
        <title>Whole-genome analyses of Nonomuraea sp. K274.</title>
        <authorList>
            <person name="Veyisoglu A."/>
        </authorList>
    </citation>
    <scope>NUCLEOTIDE SEQUENCE</scope>
    <source>
        <strain evidence="1">K274</strain>
    </source>
</reference>
<protein>
    <recommendedName>
        <fullName evidence="3">Polysaccharide deacetylase</fullName>
    </recommendedName>
</protein>
<dbReference type="AlphaFoldDB" id="A0A931EXS5"/>
<comment type="caution">
    <text evidence="1">The sequence shown here is derived from an EMBL/GenBank/DDBJ whole genome shotgun (WGS) entry which is preliminary data.</text>
</comment>